<evidence type="ECO:0000313" key="3">
    <source>
        <dbReference type="EMBL" id="CAF1352472.1"/>
    </source>
</evidence>
<reference evidence="2" key="1">
    <citation type="submission" date="2021-02" db="EMBL/GenBank/DDBJ databases">
        <authorList>
            <person name="Nowell W R."/>
        </authorList>
    </citation>
    <scope>NUCLEOTIDE SEQUENCE</scope>
</reference>
<dbReference type="Gene3D" id="2.60.120.920">
    <property type="match status" value="1"/>
</dbReference>
<dbReference type="Proteomes" id="UP000663828">
    <property type="component" value="Unassembled WGS sequence"/>
</dbReference>
<evidence type="ECO:0000256" key="1">
    <source>
        <dbReference type="SAM" id="Coils"/>
    </source>
</evidence>
<name>A0A814PCS4_ADIRI</name>
<proteinExistence type="predicted"/>
<comment type="caution">
    <text evidence="2">The sequence shown here is derived from an EMBL/GenBank/DDBJ whole genome shotgun (WGS) entry which is preliminary data.</text>
</comment>
<dbReference type="EMBL" id="CAJNOR010001247">
    <property type="protein sequence ID" value="CAF1106104.1"/>
    <property type="molecule type" value="Genomic_DNA"/>
</dbReference>
<evidence type="ECO:0000313" key="2">
    <source>
        <dbReference type="EMBL" id="CAF1106104.1"/>
    </source>
</evidence>
<keyword evidence="4" id="KW-1185">Reference proteome</keyword>
<feature type="coiled-coil region" evidence="1">
    <location>
        <begin position="32"/>
        <end position="105"/>
    </location>
</feature>
<organism evidence="2 4">
    <name type="scientific">Adineta ricciae</name>
    <name type="common">Rotifer</name>
    <dbReference type="NCBI Taxonomy" id="249248"/>
    <lineage>
        <taxon>Eukaryota</taxon>
        <taxon>Metazoa</taxon>
        <taxon>Spiralia</taxon>
        <taxon>Gnathifera</taxon>
        <taxon>Rotifera</taxon>
        <taxon>Eurotatoria</taxon>
        <taxon>Bdelloidea</taxon>
        <taxon>Adinetida</taxon>
        <taxon>Adinetidae</taxon>
        <taxon>Adineta</taxon>
    </lineage>
</organism>
<dbReference type="Proteomes" id="UP000663852">
    <property type="component" value="Unassembled WGS sequence"/>
</dbReference>
<sequence length="354" mass="40599">MTSAFAVMNQCVSCRKTDGISPCDGCRKSFCNHHIAEHRQQLKNQLDTLIQEHDRLRQDVNGRSIHHSVYDQIDKWEKQAIARIQAVAQKTREDLQQTLQKSNEQLTSVSQGMTTRLRSVRADDKFTEIELDRWTKQLNALKSHMKFEANIYVPEESTSAIHFIRIKQNDTDKTSTASARASTSNHRERFADINGLAKLEDGGACVRHTDADSKFIYTRGERLYSEGRHVVRFRIENGSASYNVFIGICSSNVGFRQIIYNLAVVAGWFSNSEVWVHGKSKTNSKVKEAEQDDLRANDVLQLTIDCDRKQLELFHERTNKNQILNVNLEKAPLPWHVLLALRRQNDCVRILSDT</sequence>
<dbReference type="OrthoDB" id="10023668at2759"/>
<keyword evidence="1" id="KW-0175">Coiled coil</keyword>
<dbReference type="InterPro" id="IPR043136">
    <property type="entry name" value="B30.2/SPRY_sf"/>
</dbReference>
<evidence type="ECO:0000313" key="4">
    <source>
        <dbReference type="Proteomes" id="UP000663828"/>
    </source>
</evidence>
<gene>
    <name evidence="3" type="ORF">EDS130_LOCUS33358</name>
    <name evidence="2" type="ORF">XAT740_LOCUS18616</name>
</gene>
<evidence type="ECO:0008006" key="5">
    <source>
        <dbReference type="Google" id="ProtNLM"/>
    </source>
</evidence>
<dbReference type="EMBL" id="CAJNOJ010000265">
    <property type="protein sequence ID" value="CAF1352472.1"/>
    <property type="molecule type" value="Genomic_DNA"/>
</dbReference>
<protein>
    <recommendedName>
        <fullName evidence="5">B box-type domain-containing protein</fullName>
    </recommendedName>
</protein>
<dbReference type="AlphaFoldDB" id="A0A814PCS4"/>
<accession>A0A814PCS4</accession>